<sequence>MKIRAAKDDDLVGIKSLLATCDLPTEDVTTVLIPRFLVAVDDGAATVGSVCLEHLGADALLRSLAVALHLRAAGLGTSLLLAIEREARAMNYGSLWLLTASASQFFANHGYSAVERTDVPDKVRETAQFVRLCPSTAVCMRKHFA</sequence>
<keyword evidence="2" id="KW-0012">Acyltransferase</keyword>
<dbReference type="InterPro" id="IPR000182">
    <property type="entry name" value="GNAT_dom"/>
</dbReference>
<dbReference type="RefSeq" id="WP_183732250.1">
    <property type="nucleotide sequence ID" value="NZ_JACHBW010000029.1"/>
</dbReference>
<evidence type="ECO:0000259" key="1">
    <source>
        <dbReference type="PROSITE" id="PS51186"/>
    </source>
</evidence>
<dbReference type="Pfam" id="PF13508">
    <property type="entry name" value="Acetyltransf_7"/>
    <property type="match status" value="1"/>
</dbReference>
<name>A0A7W9U5G6_9BURK</name>
<dbReference type="SUPFAM" id="SSF55729">
    <property type="entry name" value="Acyl-CoA N-acyltransferases (Nat)"/>
    <property type="match status" value="1"/>
</dbReference>
<evidence type="ECO:0000313" key="3">
    <source>
        <dbReference type="Proteomes" id="UP000571554"/>
    </source>
</evidence>
<dbReference type="EC" id="2.3.1.1" evidence="2"/>
<dbReference type="Proteomes" id="UP000571554">
    <property type="component" value="Unassembled WGS sequence"/>
</dbReference>
<keyword evidence="2" id="KW-0808">Transferase</keyword>
<keyword evidence="3" id="KW-1185">Reference proteome</keyword>
<dbReference type="PROSITE" id="PS51186">
    <property type="entry name" value="GNAT"/>
    <property type="match status" value="1"/>
</dbReference>
<organism evidence="2 3">
    <name type="scientific">Paraburkholderia bannensis</name>
    <dbReference type="NCBI Taxonomy" id="765414"/>
    <lineage>
        <taxon>Bacteria</taxon>
        <taxon>Pseudomonadati</taxon>
        <taxon>Pseudomonadota</taxon>
        <taxon>Betaproteobacteria</taxon>
        <taxon>Burkholderiales</taxon>
        <taxon>Burkholderiaceae</taxon>
        <taxon>Paraburkholderia</taxon>
    </lineage>
</organism>
<dbReference type="Gene3D" id="3.40.630.30">
    <property type="match status" value="1"/>
</dbReference>
<gene>
    <name evidence="2" type="ORF">F4827_006517</name>
</gene>
<evidence type="ECO:0000313" key="2">
    <source>
        <dbReference type="EMBL" id="MBB6106641.1"/>
    </source>
</evidence>
<accession>A0A7W9U5G6</accession>
<feature type="domain" description="N-acetyltransferase" evidence="1">
    <location>
        <begin position="1"/>
        <end position="145"/>
    </location>
</feature>
<dbReference type="AlphaFoldDB" id="A0A7W9U5G6"/>
<comment type="caution">
    <text evidence="2">The sequence shown here is derived from an EMBL/GenBank/DDBJ whole genome shotgun (WGS) entry which is preliminary data.</text>
</comment>
<protein>
    <submittedName>
        <fullName evidence="2">Amino-acid N-acetyltransferase</fullName>
        <ecNumber evidence="2">2.3.1.1</ecNumber>
    </submittedName>
</protein>
<reference evidence="2 3" key="1">
    <citation type="submission" date="2020-08" db="EMBL/GenBank/DDBJ databases">
        <title>Above-ground endophytic microbial communities from plants in different locations in the United States.</title>
        <authorList>
            <person name="Frank C."/>
        </authorList>
    </citation>
    <scope>NUCLEOTIDE SEQUENCE [LARGE SCALE GENOMIC DNA]</scope>
    <source>
        <strain evidence="2 3">WP4_2_2</strain>
    </source>
</reference>
<proteinExistence type="predicted"/>
<dbReference type="CDD" id="cd04301">
    <property type="entry name" value="NAT_SF"/>
    <property type="match status" value="1"/>
</dbReference>
<dbReference type="InterPro" id="IPR016181">
    <property type="entry name" value="Acyl_CoA_acyltransferase"/>
</dbReference>
<dbReference type="NCBIfam" id="NF040501">
    <property type="entry name" value="resist_ArsN2"/>
    <property type="match status" value="1"/>
</dbReference>
<dbReference type="EMBL" id="JACHBW010000029">
    <property type="protein sequence ID" value="MBB6106641.1"/>
    <property type="molecule type" value="Genomic_DNA"/>
</dbReference>
<dbReference type="GO" id="GO:0016747">
    <property type="term" value="F:acyltransferase activity, transferring groups other than amino-acyl groups"/>
    <property type="evidence" value="ECO:0007669"/>
    <property type="project" value="InterPro"/>
</dbReference>